<evidence type="ECO:0000259" key="1">
    <source>
        <dbReference type="Pfam" id="PF03551"/>
    </source>
</evidence>
<comment type="caution">
    <text evidence="3">The sequence shown here is derived from an EMBL/GenBank/DDBJ whole genome shotgun (WGS) entry which is preliminary data.</text>
</comment>
<feature type="domain" description="Transcription regulator PadR C-terminal" evidence="2">
    <location>
        <begin position="96"/>
        <end position="177"/>
    </location>
</feature>
<dbReference type="Pfam" id="PF10400">
    <property type="entry name" value="Vir_act_alpha_C"/>
    <property type="match status" value="1"/>
</dbReference>
<organism evidence="3 4">
    <name type="scientific">Paenibacillus borealis</name>
    <dbReference type="NCBI Taxonomy" id="160799"/>
    <lineage>
        <taxon>Bacteria</taxon>
        <taxon>Bacillati</taxon>
        <taxon>Bacillota</taxon>
        <taxon>Bacilli</taxon>
        <taxon>Bacillales</taxon>
        <taxon>Paenibacillaceae</taxon>
        <taxon>Paenibacillus</taxon>
    </lineage>
</organism>
<dbReference type="EMBL" id="MPTB01000030">
    <property type="protein sequence ID" value="OMD44749.1"/>
    <property type="molecule type" value="Genomic_DNA"/>
</dbReference>
<dbReference type="Gene3D" id="1.10.10.10">
    <property type="entry name" value="Winged helix-like DNA-binding domain superfamily/Winged helix DNA-binding domain"/>
    <property type="match status" value="1"/>
</dbReference>
<accession>A0ABX3H6M8</accession>
<dbReference type="InterPro" id="IPR005149">
    <property type="entry name" value="Tscrpt_reg_PadR_N"/>
</dbReference>
<reference evidence="3 4" key="1">
    <citation type="submission" date="2016-10" db="EMBL/GenBank/DDBJ databases">
        <title>Paenibacillus species isolates.</title>
        <authorList>
            <person name="Beno S.M."/>
        </authorList>
    </citation>
    <scope>NUCLEOTIDE SEQUENCE [LARGE SCALE GENOMIC DNA]</scope>
    <source>
        <strain evidence="3 4">FSL H7-0744</strain>
    </source>
</reference>
<name>A0ABX3H6M8_PAEBO</name>
<evidence type="ECO:0000313" key="4">
    <source>
        <dbReference type="Proteomes" id="UP000187412"/>
    </source>
</evidence>
<feature type="domain" description="Transcription regulator PadR N-terminal" evidence="1">
    <location>
        <begin position="11"/>
        <end position="83"/>
    </location>
</feature>
<dbReference type="Gene3D" id="6.10.140.190">
    <property type="match status" value="1"/>
</dbReference>
<gene>
    <name evidence="3" type="ORF">BSK56_21870</name>
</gene>
<keyword evidence="4" id="KW-1185">Reference proteome</keyword>
<evidence type="ECO:0000259" key="2">
    <source>
        <dbReference type="Pfam" id="PF10400"/>
    </source>
</evidence>
<dbReference type="InterPro" id="IPR018309">
    <property type="entry name" value="Tscrpt_reg_PadR_C"/>
</dbReference>
<dbReference type="InterPro" id="IPR036390">
    <property type="entry name" value="WH_DNA-bd_sf"/>
</dbReference>
<dbReference type="InterPro" id="IPR036388">
    <property type="entry name" value="WH-like_DNA-bd_sf"/>
</dbReference>
<evidence type="ECO:0000313" key="3">
    <source>
        <dbReference type="EMBL" id="OMD44749.1"/>
    </source>
</evidence>
<dbReference type="PANTHER" id="PTHR43252:SF6">
    <property type="entry name" value="NEGATIVE TRANSCRIPTION REGULATOR PADR"/>
    <property type="match status" value="1"/>
</dbReference>
<evidence type="ECO:0008006" key="5">
    <source>
        <dbReference type="Google" id="ProtNLM"/>
    </source>
</evidence>
<dbReference type="PANTHER" id="PTHR43252">
    <property type="entry name" value="TRANSCRIPTIONAL REGULATOR YQJI"/>
    <property type="match status" value="1"/>
</dbReference>
<sequence length="181" mass="20902">MAKSGNTMFAVLGVLTKGVYSGYDIKKHFSGSLHHFWSESYGQIYPALKELVAQGYAVEASTPIQTRGQKKYQITPEGMEHFRKWLSAPIGALNYRDELLLKVFFATPQDKEVIRGLFEHELGELTNAMEVYREQQRALITQKQPPEDLPMWMLTLNYGILSTEARLQWCKESIEWLNQQR</sequence>
<protein>
    <recommendedName>
        <fullName evidence="5">Transcriptional regulator</fullName>
    </recommendedName>
</protein>
<dbReference type="Pfam" id="PF03551">
    <property type="entry name" value="PadR"/>
    <property type="match status" value="1"/>
</dbReference>
<dbReference type="Proteomes" id="UP000187412">
    <property type="component" value="Unassembled WGS sequence"/>
</dbReference>
<proteinExistence type="predicted"/>
<dbReference type="SUPFAM" id="SSF46785">
    <property type="entry name" value="Winged helix' DNA-binding domain"/>
    <property type="match status" value="1"/>
</dbReference>
<dbReference type="RefSeq" id="WP_076112730.1">
    <property type="nucleotide sequence ID" value="NZ_MPTB01000030.1"/>
</dbReference>